<dbReference type="InterPro" id="IPR019887">
    <property type="entry name" value="Tscrpt_reg_AsnC/Lrp_C"/>
</dbReference>
<keyword evidence="3" id="KW-0804">Transcription</keyword>
<evidence type="ECO:0000256" key="3">
    <source>
        <dbReference type="ARBA" id="ARBA00023163"/>
    </source>
</evidence>
<dbReference type="PANTHER" id="PTHR30154:SF34">
    <property type="entry name" value="TRANSCRIPTIONAL REGULATOR AZLB"/>
    <property type="match status" value="1"/>
</dbReference>
<keyword evidence="6" id="KW-1185">Reference proteome</keyword>
<dbReference type="SMART" id="SM00344">
    <property type="entry name" value="HTH_ASNC"/>
    <property type="match status" value="1"/>
</dbReference>
<dbReference type="STRING" id="589385.SAMN05421504_1157"/>
<dbReference type="GO" id="GO:0043565">
    <property type="term" value="F:sequence-specific DNA binding"/>
    <property type="evidence" value="ECO:0007669"/>
    <property type="project" value="InterPro"/>
</dbReference>
<dbReference type="PANTHER" id="PTHR30154">
    <property type="entry name" value="LEUCINE-RESPONSIVE REGULATORY PROTEIN"/>
    <property type="match status" value="1"/>
</dbReference>
<organism evidence="5 6">
    <name type="scientific">Amycolatopsis xylanica</name>
    <dbReference type="NCBI Taxonomy" id="589385"/>
    <lineage>
        <taxon>Bacteria</taxon>
        <taxon>Bacillati</taxon>
        <taxon>Actinomycetota</taxon>
        <taxon>Actinomycetes</taxon>
        <taxon>Pseudonocardiales</taxon>
        <taxon>Pseudonocardiaceae</taxon>
        <taxon>Amycolatopsis</taxon>
    </lineage>
</organism>
<dbReference type="PRINTS" id="PR00033">
    <property type="entry name" value="HTHASNC"/>
</dbReference>
<dbReference type="SUPFAM" id="SSF54909">
    <property type="entry name" value="Dimeric alpha+beta barrel"/>
    <property type="match status" value="1"/>
</dbReference>
<sequence length="158" mass="17962">MHPDLDRLDHAILSILQTDARTIAETIGAKVGLSAAAVQRRIKRLREAGVIEREVAVLDPAALGMPMTFIVMVEMERERLEVLDAFRKQVQAEEHVQQCYYVTGSADFVLVVTCRDMSEFEAFTHRMFFNNGEVRHFTTSVAMERVKVGLTLPLEQQR</sequence>
<keyword evidence="1" id="KW-0805">Transcription regulation</keyword>
<dbReference type="Gene3D" id="3.30.70.920">
    <property type="match status" value="1"/>
</dbReference>
<dbReference type="GO" id="GO:0043200">
    <property type="term" value="P:response to amino acid"/>
    <property type="evidence" value="ECO:0007669"/>
    <property type="project" value="TreeGrafter"/>
</dbReference>
<evidence type="ECO:0000256" key="1">
    <source>
        <dbReference type="ARBA" id="ARBA00023015"/>
    </source>
</evidence>
<name>A0A1H3SQ21_9PSEU</name>
<dbReference type="CDD" id="cd00090">
    <property type="entry name" value="HTH_ARSR"/>
    <property type="match status" value="1"/>
</dbReference>
<dbReference type="Pfam" id="PF13404">
    <property type="entry name" value="HTH_AsnC-type"/>
    <property type="match status" value="1"/>
</dbReference>
<dbReference type="Pfam" id="PF01037">
    <property type="entry name" value="AsnC_trans_reg"/>
    <property type="match status" value="1"/>
</dbReference>
<proteinExistence type="predicted"/>
<dbReference type="RefSeq" id="WP_091299532.1">
    <property type="nucleotide sequence ID" value="NZ_FNON01000015.1"/>
</dbReference>
<dbReference type="Proteomes" id="UP000199515">
    <property type="component" value="Unassembled WGS sequence"/>
</dbReference>
<protein>
    <submittedName>
        <fullName evidence="5">DNA-binding transcriptional regulator, Lrp family</fullName>
    </submittedName>
</protein>
<evidence type="ECO:0000256" key="2">
    <source>
        <dbReference type="ARBA" id="ARBA00023125"/>
    </source>
</evidence>
<dbReference type="InterPro" id="IPR000485">
    <property type="entry name" value="AsnC-type_HTH_dom"/>
</dbReference>
<dbReference type="PROSITE" id="PS50956">
    <property type="entry name" value="HTH_ASNC_2"/>
    <property type="match status" value="1"/>
</dbReference>
<evidence type="ECO:0000313" key="5">
    <source>
        <dbReference type="EMBL" id="SDZ40024.1"/>
    </source>
</evidence>
<dbReference type="InterPro" id="IPR019888">
    <property type="entry name" value="Tscrpt_reg_AsnC-like"/>
</dbReference>
<dbReference type="InterPro" id="IPR011991">
    <property type="entry name" value="ArsR-like_HTH"/>
</dbReference>
<dbReference type="AlphaFoldDB" id="A0A1H3SQ21"/>
<keyword evidence="2 5" id="KW-0238">DNA-binding</keyword>
<dbReference type="GO" id="GO:0005829">
    <property type="term" value="C:cytosol"/>
    <property type="evidence" value="ECO:0007669"/>
    <property type="project" value="TreeGrafter"/>
</dbReference>
<reference evidence="5 6" key="1">
    <citation type="submission" date="2016-10" db="EMBL/GenBank/DDBJ databases">
        <authorList>
            <person name="de Groot N.N."/>
        </authorList>
    </citation>
    <scope>NUCLEOTIDE SEQUENCE [LARGE SCALE GENOMIC DNA]</scope>
    <source>
        <strain evidence="5 6">CPCC 202699</strain>
    </source>
</reference>
<accession>A0A1H3SQ21</accession>
<evidence type="ECO:0000259" key="4">
    <source>
        <dbReference type="PROSITE" id="PS50956"/>
    </source>
</evidence>
<dbReference type="InterPro" id="IPR036390">
    <property type="entry name" value="WH_DNA-bd_sf"/>
</dbReference>
<feature type="domain" description="HTH asnC-type" evidence="4">
    <location>
        <begin position="5"/>
        <end position="66"/>
    </location>
</feature>
<dbReference type="Gene3D" id="1.10.10.10">
    <property type="entry name" value="Winged helix-like DNA-binding domain superfamily/Winged helix DNA-binding domain"/>
    <property type="match status" value="1"/>
</dbReference>
<gene>
    <name evidence="5" type="ORF">SAMN05421504_1157</name>
</gene>
<dbReference type="EMBL" id="FNON01000015">
    <property type="protein sequence ID" value="SDZ40024.1"/>
    <property type="molecule type" value="Genomic_DNA"/>
</dbReference>
<dbReference type="SUPFAM" id="SSF46785">
    <property type="entry name" value="Winged helix' DNA-binding domain"/>
    <property type="match status" value="1"/>
</dbReference>
<dbReference type="InterPro" id="IPR011008">
    <property type="entry name" value="Dimeric_a/b-barrel"/>
</dbReference>
<evidence type="ECO:0000313" key="6">
    <source>
        <dbReference type="Proteomes" id="UP000199515"/>
    </source>
</evidence>
<dbReference type="OrthoDB" id="8590699at2"/>
<dbReference type="InterPro" id="IPR036388">
    <property type="entry name" value="WH-like_DNA-bd_sf"/>
</dbReference>